<dbReference type="PANTHER" id="PTHR33619">
    <property type="entry name" value="POLYSACCHARIDE EXPORT PROTEIN GFCE-RELATED"/>
    <property type="match status" value="1"/>
</dbReference>
<dbReference type="PROSITE" id="PS51257">
    <property type="entry name" value="PROKAR_LIPOPROTEIN"/>
    <property type="match status" value="1"/>
</dbReference>
<dbReference type="InterPro" id="IPR003715">
    <property type="entry name" value="Poly_export_N"/>
</dbReference>
<dbReference type="InterPro" id="IPR049712">
    <property type="entry name" value="Poly_export"/>
</dbReference>
<evidence type="ECO:0000256" key="2">
    <source>
        <dbReference type="SAM" id="SignalP"/>
    </source>
</evidence>
<dbReference type="AlphaFoldDB" id="A0A849L580"/>
<dbReference type="GO" id="GO:0015159">
    <property type="term" value="F:polysaccharide transmembrane transporter activity"/>
    <property type="evidence" value="ECO:0007669"/>
    <property type="project" value="InterPro"/>
</dbReference>
<dbReference type="Gene3D" id="3.10.560.10">
    <property type="entry name" value="Outer membrane lipoprotein wza domain like"/>
    <property type="match status" value="2"/>
</dbReference>
<feature type="domain" description="Polysaccharide export protein N-terminal" evidence="3">
    <location>
        <begin position="79"/>
        <end position="158"/>
    </location>
</feature>
<dbReference type="EMBL" id="JABFBC010000002">
    <property type="protein sequence ID" value="NNU81516.1"/>
    <property type="molecule type" value="Genomic_DNA"/>
</dbReference>
<sequence>MVAKALRGAALVALSGAVAACALPRPGPNAEEIVAASKRAGGDLNVVLVNAEIARRARVEQELGFSTELRTMPALRSDIINPGDRLSITVWENVENGLLVGTGQKLANLSDVQVDQKGIIFVPYAGELRASGKTPGELRDDITEALGSQTPDPQVEVRRAAGDGASVNLIGGIGGQGVYPILPSTGTLAAMLAQAGGVTIDPEIAIITLRRNGRSGRIYLQDLYDDPSLDIALRPDDTIIVEEDRRAFTALGATGAQARVPFPRGDINVIEALAEVGGLNASLSDPTGIFIFRREAADVARTVTGDANAVDGEPFAYVIDLTNPGGIFVAKDFQIRDDDTIYITEAPFVAWSRVLEATAQSLNFATTLTRLAENATN</sequence>
<comment type="caution">
    <text evidence="4">The sequence shown here is derived from an EMBL/GenBank/DDBJ whole genome shotgun (WGS) entry which is preliminary data.</text>
</comment>
<evidence type="ECO:0000313" key="4">
    <source>
        <dbReference type="EMBL" id="NNU81516.1"/>
    </source>
</evidence>
<dbReference type="Gene3D" id="3.30.1950.10">
    <property type="entry name" value="wza like domain"/>
    <property type="match status" value="1"/>
</dbReference>
<keyword evidence="1 2" id="KW-0732">Signal</keyword>
<protein>
    <submittedName>
        <fullName evidence="4">Polysaccharide export protein</fullName>
    </submittedName>
</protein>
<evidence type="ECO:0000313" key="5">
    <source>
        <dbReference type="Proteomes" id="UP000572377"/>
    </source>
</evidence>
<organism evidence="4 5">
    <name type="scientific">Halovulum dunhuangense</name>
    <dbReference type="NCBI Taxonomy" id="1505036"/>
    <lineage>
        <taxon>Bacteria</taxon>
        <taxon>Pseudomonadati</taxon>
        <taxon>Pseudomonadota</taxon>
        <taxon>Alphaproteobacteria</taxon>
        <taxon>Rhodobacterales</taxon>
        <taxon>Paracoccaceae</taxon>
        <taxon>Halovulum</taxon>
    </lineage>
</organism>
<dbReference type="Pfam" id="PF02563">
    <property type="entry name" value="Poly_export"/>
    <property type="match status" value="1"/>
</dbReference>
<evidence type="ECO:0000259" key="3">
    <source>
        <dbReference type="Pfam" id="PF02563"/>
    </source>
</evidence>
<name>A0A849L580_9RHOB</name>
<gene>
    <name evidence="4" type="ORF">HMH01_13835</name>
</gene>
<proteinExistence type="predicted"/>
<reference evidence="4 5" key="1">
    <citation type="submission" date="2020-05" db="EMBL/GenBank/DDBJ databases">
        <title>Gimesia benthica sp. nov., a novel planctomycete isolated from a deep-sea water sample of the Northwest Indian Ocean.</title>
        <authorList>
            <person name="Wang J."/>
            <person name="Ruan C."/>
            <person name="Song L."/>
            <person name="Zhu Y."/>
            <person name="Li A."/>
            <person name="Zheng X."/>
            <person name="Wang L."/>
            <person name="Lu Z."/>
            <person name="Huang Y."/>
            <person name="Du W."/>
            <person name="Zhou Y."/>
            <person name="Huang L."/>
            <person name="Dai X."/>
        </authorList>
    </citation>
    <scope>NUCLEOTIDE SEQUENCE [LARGE SCALE GENOMIC DNA]</scope>
    <source>
        <strain evidence="4 5">YYQ-30</strain>
    </source>
</reference>
<dbReference type="Proteomes" id="UP000572377">
    <property type="component" value="Unassembled WGS sequence"/>
</dbReference>
<keyword evidence="5" id="KW-1185">Reference proteome</keyword>
<feature type="signal peptide" evidence="2">
    <location>
        <begin position="1"/>
        <end position="19"/>
    </location>
</feature>
<evidence type="ECO:0000256" key="1">
    <source>
        <dbReference type="ARBA" id="ARBA00022729"/>
    </source>
</evidence>
<dbReference type="PANTHER" id="PTHR33619:SF3">
    <property type="entry name" value="POLYSACCHARIDE EXPORT PROTEIN GFCE-RELATED"/>
    <property type="match status" value="1"/>
</dbReference>
<accession>A0A849L580</accession>
<feature type="chain" id="PRO_5032992340" evidence="2">
    <location>
        <begin position="20"/>
        <end position="377"/>
    </location>
</feature>